<evidence type="ECO:0000313" key="8">
    <source>
        <dbReference type="Proteomes" id="UP000199420"/>
    </source>
</evidence>
<evidence type="ECO:0000256" key="1">
    <source>
        <dbReference type="ARBA" id="ARBA00004141"/>
    </source>
</evidence>
<keyword evidence="5 6" id="KW-0472">Membrane</keyword>
<comment type="subcellular location">
    <subcellularLocation>
        <location evidence="6">Cell membrane</location>
        <topology evidence="6">Multi-pass membrane protein</topology>
    </subcellularLocation>
    <subcellularLocation>
        <location evidence="1">Membrane</location>
        <topology evidence="1">Multi-pass membrane protein</topology>
    </subcellularLocation>
</comment>
<feature type="transmembrane region" description="Helical" evidence="6">
    <location>
        <begin position="227"/>
        <end position="248"/>
    </location>
</feature>
<evidence type="ECO:0000313" key="7">
    <source>
        <dbReference type="EMBL" id="SEI81117.1"/>
    </source>
</evidence>
<reference evidence="7 8" key="1">
    <citation type="submission" date="2016-10" db="EMBL/GenBank/DDBJ databases">
        <authorList>
            <person name="de Groot N.N."/>
        </authorList>
    </citation>
    <scope>NUCLEOTIDE SEQUENCE [LARGE SCALE GENOMIC DNA]</scope>
    <source>
        <strain evidence="7 8">DSM 26515</strain>
    </source>
</reference>
<dbReference type="Pfam" id="PF01925">
    <property type="entry name" value="TauE"/>
    <property type="match status" value="1"/>
</dbReference>
<gene>
    <name evidence="7" type="ORF">SAMN04487997_1684</name>
</gene>
<dbReference type="RefSeq" id="WP_091336477.1">
    <property type="nucleotide sequence ID" value="NZ_FNYC01000003.1"/>
</dbReference>
<feature type="transmembrane region" description="Helical" evidence="6">
    <location>
        <begin position="142"/>
        <end position="163"/>
    </location>
</feature>
<sequence>MVPSSEFLTFAIVGGLAQLVDGALGMAYGVASAAMLLGLGVPPVTATAGVHQAEAFTCGASGLSHWLAGNVRWPLFWMLVIPGAIGAVIGATVVVHVPAAWMRLALTPYLLGIGMFLLLRGAPGRPPEADLPRGTPVLGLAAGFADAVAGGGWSALTVTTLVARGATPRSVIGTAHLAKCVVSVAASISFLLLAGLGHGTAVLGLIAGGVLAAPVGALFARRMPPRVVTVLAAIAVLGVGVSNVVRAFG</sequence>
<dbReference type="EMBL" id="FNYC01000003">
    <property type="protein sequence ID" value="SEI81117.1"/>
    <property type="molecule type" value="Genomic_DNA"/>
</dbReference>
<dbReference type="STRING" id="529704.SAMN02927913_2040"/>
<feature type="transmembrane region" description="Helical" evidence="6">
    <location>
        <begin position="104"/>
        <end position="122"/>
    </location>
</feature>
<dbReference type="Proteomes" id="UP000199420">
    <property type="component" value="Unassembled WGS sequence"/>
</dbReference>
<keyword evidence="6" id="KW-1003">Cell membrane</keyword>
<evidence type="ECO:0000256" key="5">
    <source>
        <dbReference type="ARBA" id="ARBA00023136"/>
    </source>
</evidence>
<protein>
    <recommendedName>
        <fullName evidence="6">Probable membrane transporter protein</fullName>
    </recommendedName>
</protein>
<feature type="transmembrane region" description="Helical" evidence="6">
    <location>
        <begin position="75"/>
        <end position="97"/>
    </location>
</feature>
<keyword evidence="4 6" id="KW-1133">Transmembrane helix</keyword>
<keyword evidence="3 6" id="KW-0812">Transmembrane</keyword>
<name>A0A1H6TV46_9GAMM</name>
<dbReference type="InterPro" id="IPR002781">
    <property type="entry name" value="TM_pro_TauE-like"/>
</dbReference>
<dbReference type="InterPro" id="IPR051598">
    <property type="entry name" value="TSUP/Inactive_protease-like"/>
</dbReference>
<evidence type="ECO:0000256" key="3">
    <source>
        <dbReference type="ARBA" id="ARBA00022692"/>
    </source>
</evidence>
<dbReference type="PANTHER" id="PTHR43701">
    <property type="entry name" value="MEMBRANE TRANSPORTER PROTEIN MJ0441-RELATED"/>
    <property type="match status" value="1"/>
</dbReference>
<keyword evidence="8" id="KW-1185">Reference proteome</keyword>
<dbReference type="AlphaFoldDB" id="A0A1H6TV46"/>
<evidence type="ECO:0000256" key="2">
    <source>
        <dbReference type="ARBA" id="ARBA00009142"/>
    </source>
</evidence>
<organism evidence="7 8">
    <name type="scientific">Frateuria terrea</name>
    <dbReference type="NCBI Taxonomy" id="529704"/>
    <lineage>
        <taxon>Bacteria</taxon>
        <taxon>Pseudomonadati</taxon>
        <taxon>Pseudomonadota</taxon>
        <taxon>Gammaproteobacteria</taxon>
        <taxon>Lysobacterales</taxon>
        <taxon>Rhodanobacteraceae</taxon>
        <taxon>Frateuria</taxon>
    </lineage>
</organism>
<dbReference type="PANTHER" id="PTHR43701:SF12">
    <property type="entry name" value="MEMBRANE TRANSPORTER PROTEIN YTNM-RELATED"/>
    <property type="match status" value="1"/>
</dbReference>
<evidence type="ECO:0000256" key="6">
    <source>
        <dbReference type="RuleBase" id="RU363041"/>
    </source>
</evidence>
<dbReference type="GO" id="GO:0005886">
    <property type="term" value="C:plasma membrane"/>
    <property type="evidence" value="ECO:0007669"/>
    <property type="project" value="UniProtKB-SubCell"/>
</dbReference>
<feature type="transmembrane region" description="Helical" evidence="6">
    <location>
        <begin position="175"/>
        <end position="195"/>
    </location>
</feature>
<feature type="transmembrane region" description="Helical" evidence="6">
    <location>
        <begin position="201"/>
        <end position="220"/>
    </location>
</feature>
<evidence type="ECO:0000256" key="4">
    <source>
        <dbReference type="ARBA" id="ARBA00022989"/>
    </source>
</evidence>
<dbReference type="OrthoDB" id="45564at2"/>
<comment type="similarity">
    <text evidence="2 6">Belongs to the 4-toluene sulfonate uptake permease (TSUP) (TC 2.A.102) family.</text>
</comment>
<accession>A0A1H6TV46</accession>
<proteinExistence type="inferred from homology"/>